<reference evidence="2 3" key="1">
    <citation type="journal article" date="2016" name="Genome Biol. Evol.">
        <title>Divergent and convergent evolution of fungal pathogenicity.</title>
        <authorList>
            <person name="Shang Y."/>
            <person name="Xiao G."/>
            <person name="Zheng P."/>
            <person name="Cen K."/>
            <person name="Zhan S."/>
            <person name="Wang C."/>
        </authorList>
    </citation>
    <scope>NUCLEOTIDE SEQUENCE [LARGE SCALE GENOMIC DNA]</scope>
    <source>
        <strain evidence="2 3">ARSEF 7405</strain>
    </source>
</reference>
<feature type="region of interest" description="Disordered" evidence="1">
    <location>
        <begin position="211"/>
        <end position="263"/>
    </location>
</feature>
<accession>A0A162IBR2</accession>
<keyword evidence="3" id="KW-1185">Reference proteome</keyword>
<gene>
    <name evidence="2" type="ORF">AAP_06311</name>
</gene>
<dbReference type="OrthoDB" id="10440194at2759"/>
<protein>
    <submittedName>
        <fullName evidence="2">Uncharacterized protein</fullName>
    </submittedName>
</protein>
<feature type="region of interest" description="Disordered" evidence="1">
    <location>
        <begin position="44"/>
        <end position="71"/>
    </location>
</feature>
<evidence type="ECO:0000256" key="1">
    <source>
        <dbReference type="SAM" id="MobiDB-lite"/>
    </source>
</evidence>
<comment type="caution">
    <text evidence="2">The sequence shown here is derived from an EMBL/GenBank/DDBJ whole genome shotgun (WGS) entry which is preliminary data.</text>
</comment>
<evidence type="ECO:0000313" key="3">
    <source>
        <dbReference type="Proteomes" id="UP000242877"/>
    </source>
</evidence>
<organism evidence="2 3">
    <name type="scientific">Ascosphaera apis ARSEF 7405</name>
    <dbReference type="NCBI Taxonomy" id="392613"/>
    <lineage>
        <taxon>Eukaryota</taxon>
        <taxon>Fungi</taxon>
        <taxon>Dikarya</taxon>
        <taxon>Ascomycota</taxon>
        <taxon>Pezizomycotina</taxon>
        <taxon>Eurotiomycetes</taxon>
        <taxon>Eurotiomycetidae</taxon>
        <taxon>Onygenales</taxon>
        <taxon>Ascosphaeraceae</taxon>
        <taxon>Ascosphaera</taxon>
    </lineage>
</organism>
<dbReference type="VEuPathDB" id="FungiDB:AAP_06311"/>
<evidence type="ECO:0000313" key="2">
    <source>
        <dbReference type="EMBL" id="KZZ86692.1"/>
    </source>
</evidence>
<dbReference type="EMBL" id="AZGZ01000051">
    <property type="protein sequence ID" value="KZZ86692.1"/>
    <property type="molecule type" value="Genomic_DNA"/>
</dbReference>
<dbReference type="AlphaFoldDB" id="A0A162IBR2"/>
<feature type="compositionally biased region" description="Low complexity" evidence="1">
    <location>
        <begin position="44"/>
        <end position="63"/>
    </location>
</feature>
<name>A0A162IBR2_9EURO</name>
<dbReference type="Proteomes" id="UP000242877">
    <property type="component" value="Unassembled WGS sequence"/>
</dbReference>
<proteinExistence type="predicted"/>
<sequence length="263" mass="30471">MNGKLHHLDYPVLQMDSLDCKTRLSSLEFRVAQLEKMLQDQLVLQQSQPQSRSSPPKISQPPQTTTIKPVKPPMFQLNDDVRYWIIEMERYLSECRFPAELWVSYARKFTNEPLNRYVKSLQAQSDPNVQNWERFKTFLVDTYGYVHPEKREEVKLESCEPMPTRYTPIQTQSLPIRSNECVGVGGHYNYPNPPCRQNALRRHINGRLDYRRGHPVETPEADGGQPQTPPPPPSNGFMGRSGPQRGMVSRGPRTTRAFRRFGM</sequence>